<evidence type="ECO:0000313" key="2">
    <source>
        <dbReference type="EMBL" id="KAH7030764.1"/>
    </source>
</evidence>
<reference evidence="2" key="1">
    <citation type="journal article" date="2021" name="Nat. Commun.">
        <title>Genetic determinants of endophytism in the Arabidopsis root mycobiome.</title>
        <authorList>
            <person name="Mesny F."/>
            <person name="Miyauchi S."/>
            <person name="Thiergart T."/>
            <person name="Pickel B."/>
            <person name="Atanasova L."/>
            <person name="Karlsson M."/>
            <person name="Huettel B."/>
            <person name="Barry K.W."/>
            <person name="Haridas S."/>
            <person name="Chen C."/>
            <person name="Bauer D."/>
            <person name="Andreopoulos W."/>
            <person name="Pangilinan J."/>
            <person name="LaButti K."/>
            <person name="Riley R."/>
            <person name="Lipzen A."/>
            <person name="Clum A."/>
            <person name="Drula E."/>
            <person name="Henrissat B."/>
            <person name="Kohler A."/>
            <person name="Grigoriev I.V."/>
            <person name="Martin F.M."/>
            <person name="Hacquard S."/>
        </authorList>
    </citation>
    <scope>NUCLEOTIDE SEQUENCE</scope>
    <source>
        <strain evidence="2">MPI-CAGE-CH-0230</strain>
    </source>
</reference>
<accession>A0A9P8Y8J4</accession>
<evidence type="ECO:0000313" key="3">
    <source>
        <dbReference type="Proteomes" id="UP000756346"/>
    </source>
</evidence>
<dbReference type="Proteomes" id="UP000756346">
    <property type="component" value="Unassembled WGS sequence"/>
</dbReference>
<sequence>MHVALQRPLQTGNGMCCRSGQALSLLTNRHGCVLAGRGRRRNWNATLPCARLAIFTKLPSRPFAPARSRKVRRSAMHPLRGHPPRWLHQISRCRPVSASNSSSRQLSQHGMDHTHRRSSSSPCRHHAPPASVKVRGGAFDRSSTHSTTSAKSIMMPLRV</sequence>
<dbReference type="GeneID" id="70183390"/>
<gene>
    <name evidence="2" type="ORF">B0I36DRAFT_322402</name>
</gene>
<feature type="region of interest" description="Disordered" evidence="1">
    <location>
        <begin position="93"/>
        <end position="159"/>
    </location>
</feature>
<dbReference type="AlphaFoldDB" id="A0A9P8Y8J4"/>
<evidence type="ECO:0000256" key="1">
    <source>
        <dbReference type="SAM" id="MobiDB-lite"/>
    </source>
</evidence>
<proteinExistence type="predicted"/>
<feature type="compositionally biased region" description="Low complexity" evidence="1">
    <location>
        <begin position="97"/>
        <end position="107"/>
    </location>
</feature>
<protein>
    <submittedName>
        <fullName evidence="2">Uncharacterized protein</fullName>
    </submittedName>
</protein>
<name>A0A9P8Y8J4_9PEZI</name>
<keyword evidence="3" id="KW-1185">Reference proteome</keyword>
<feature type="compositionally biased region" description="Basic residues" evidence="1">
    <location>
        <begin position="114"/>
        <end position="127"/>
    </location>
</feature>
<dbReference type="RefSeq" id="XP_046012444.1">
    <property type="nucleotide sequence ID" value="XM_046153844.1"/>
</dbReference>
<organism evidence="2 3">
    <name type="scientific">Microdochium trichocladiopsis</name>
    <dbReference type="NCBI Taxonomy" id="1682393"/>
    <lineage>
        <taxon>Eukaryota</taxon>
        <taxon>Fungi</taxon>
        <taxon>Dikarya</taxon>
        <taxon>Ascomycota</taxon>
        <taxon>Pezizomycotina</taxon>
        <taxon>Sordariomycetes</taxon>
        <taxon>Xylariomycetidae</taxon>
        <taxon>Xylariales</taxon>
        <taxon>Microdochiaceae</taxon>
        <taxon>Microdochium</taxon>
    </lineage>
</organism>
<comment type="caution">
    <text evidence="2">The sequence shown here is derived from an EMBL/GenBank/DDBJ whole genome shotgun (WGS) entry which is preliminary data.</text>
</comment>
<dbReference type="EMBL" id="JAGTJQ010000005">
    <property type="protein sequence ID" value="KAH7030764.1"/>
    <property type="molecule type" value="Genomic_DNA"/>
</dbReference>